<dbReference type="GeneID" id="30033365"/>
<evidence type="ECO:0000256" key="6">
    <source>
        <dbReference type="ARBA" id="ARBA00005144"/>
    </source>
</evidence>
<dbReference type="Pfam" id="PF05199">
    <property type="entry name" value="GMC_oxred_C"/>
    <property type="match status" value="1"/>
</dbReference>
<keyword evidence="10" id="KW-0274">FAD</keyword>
<dbReference type="Gene3D" id="3.50.50.60">
    <property type="entry name" value="FAD/NAD(P)-binding domain"/>
    <property type="match status" value="2"/>
</dbReference>
<comment type="similarity">
    <text evidence="7 15">Belongs to the GMC oxidoreductase family.</text>
</comment>
<evidence type="ECO:0000313" key="21">
    <source>
        <dbReference type="Proteomes" id="UP000189580"/>
    </source>
</evidence>
<dbReference type="InterPro" id="IPR036188">
    <property type="entry name" value="FAD/NAD-bd_sf"/>
</dbReference>
<comment type="function">
    <text evidence="3">Long-chain fatty alcohol oxidase involved in the omega-oxidation pathway of lipid degradation.</text>
</comment>
<name>A0A167DT63_9ASCO</name>
<dbReference type="RefSeq" id="XP_018735743.1">
    <property type="nucleotide sequence ID" value="XM_018878440.1"/>
</dbReference>
<dbReference type="GO" id="GO:0015945">
    <property type="term" value="P:methanol metabolic process"/>
    <property type="evidence" value="ECO:0007669"/>
    <property type="project" value="UniProtKB-KW"/>
</dbReference>
<reference evidence="20 21" key="1">
    <citation type="submission" date="2016-02" db="EMBL/GenBank/DDBJ databases">
        <title>Complete genome sequence and transcriptome regulation of the pentose utilising yeast Sugiyamaella lignohabitans.</title>
        <authorList>
            <person name="Bellasio M."/>
            <person name="Peymann A."/>
            <person name="Valli M."/>
            <person name="Sipitzky M."/>
            <person name="Graf A."/>
            <person name="Sauer M."/>
            <person name="Marx H."/>
            <person name="Mattanovich D."/>
        </authorList>
    </citation>
    <scope>NUCLEOTIDE SEQUENCE [LARGE SCALE GENOMIC DNA]</scope>
    <source>
        <strain evidence="20 21">CBS 10342</strain>
    </source>
</reference>
<keyword evidence="9" id="KW-0812">Transmembrane</keyword>
<comment type="catalytic activity">
    <reaction evidence="2">
        <text>a primary alcohol + O2 = an aldehyde + H2O2</text>
        <dbReference type="Rhea" id="RHEA:19829"/>
        <dbReference type="ChEBI" id="CHEBI:15379"/>
        <dbReference type="ChEBI" id="CHEBI:15734"/>
        <dbReference type="ChEBI" id="CHEBI:16240"/>
        <dbReference type="ChEBI" id="CHEBI:17478"/>
        <dbReference type="EC" id="1.1.3.13"/>
    </reaction>
</comment>
<comment type="catalytic activity">
    <reaction evidence="1 15">
        <text>a long-chain primary fatty alcohol + O2 = a long-chain fatty aldehyde + H2O2</text>
        <dbReference type="Rhea" id="RHEA:22756"/>
        <dbReference type="ChEBI" id="CHEBI:15379"/>
        <dbReference type="ChEBI" id="CHEBI:16240"/>
        <dbReference type="ChEBI" id="CHEBI:17176"/>
        <dbReference type="ChEBI" id="CHEBI:77396"/>
        <dbReference type="EC" id="1.1.3.20"/>
    </reaction>
</comment>
<evidence type="ECO:0000259" key="18">
    <source>
        <dbReference type="Pfam" id="PF00890"/>
    </source>
</evidence>
<evidence type="ECO:0000256" key="14">
    <source>
        <dbReference type="ARBA" id="ARBA00023136"/>
    </source>
</evidence>
<evidence type="ECO:0000256" key="2">
    <source>
        <dbReference type="ARBA" id="ARBA00001411"/>
    </source>
</evidence>
<feature type="domain" description="Glucose-methanol-choline oxidoreductase C-terminal" evidence="19">
    <location>
        <begin position="576"/>
        <end position="723"/>
    </location>
</feature>
<dbReference type="GO" id="GO:0016020">
    <property type="term" value="C:membrane"/>
    <property type="evidence" value="ECO:0007669"/>
    <property type="project" value="UniProtKB-SubCell"/>
</dbReference>
<comment type="pathway">
    <text evidence="6">Energy metabolism; methane degradation.</text>
</comment>
<evidence type="ECO:0000256" key="8">
    <source>
        <dbReference type="ARBA" id="ARBA00022630"/>
    </source>
</evidence>
<evidence type="ECO:0000256" key="4">
    <source>
        <dbReference type="ARBA" id="ARBA00004253"/>
    </source>
</evidence>
<dbReference type="InterPro" id="IPR003953">
    <property type="entry name" value="FAD-dep_OxRdtase_2_FAD-bd"/>
</dbReference>
<dbReference type="GO" id="GO:0046577">
    <property type="term" value="F:long-chain-alcohol oxidase activity"/>
    <property type="evidence" value="ECO:0007669"/>
    <property type="project" value="UniProtKB-EC"/>
</dbReference>
<evidence type="ECO:0000256" key="13">
    <source>
        <dbReference type="ARBA" id="ARBA00023095"/>
    </source>
</evidence>
<keyword evidence="8" id="KW-0285">Flavoprotein</keyword>
<dbReference type="PIRSF" id="PIRSF028937">
    <property type="entry name" value="Lg_Ch_AO"/>
    <property type="match status" value="1"/>
</dbReference>
<evidence type="ECO:0000256" key="11">
    <source>
        <dbReference type="ARBA" id="ARBA00022989"/>
    </source>
</evidence>
<dbReference type="InterPro" id="IPR012400">
    <property type="entry name" value="Long_Oxdase"/>
</dbReference>
<evidence type="ECO:0000256" key="5">
    <source>
        <dbReference type="ARBA" id="ARBA00004370"/>
    </source>
</evidence>
<evidence type="ECO:0000256" key="9">
    <source>
        <dbReference type="ARBA" id="ARBA00022692"/>
    </source>
</evidence>
<dbReference type="GO" id="GO:0005782">
    <property type="term" value="C:peroxisomal matrix"/>
    <property type="evidence" value="ECO:0007669"/>
    <property type="project" value="UniProtKB-SubCell"/>
</dbReference>
<feature type="domain" description="Glucose-methanol-choline oxidoreductase N-terminal" evidence="17">
    <location>
        <begin position="281"/>
        <end position="493"/>
    </location>
</feature>
<organism evidence="20 21">
    <name type="scientific">Sugiyamaella lignohabitans</name>
    <dbReference type="NCBI Taxonomy" id="796027"/>
    <lineage>
        <taxon>Eukaryota</taxon>
        <taxon>Fungi</taxon>
        <taxon>Dikarya</taxon>
        <taxon>Ascomycota</taxon>
        <taxon>Saccharomycotina</taxon>
        <taxon>Dipodascomycetes</taxon>
        <taxon>Dipodascales</taxon>
        <taxon>Trichomonascaceae</taxon>
        <taxon>Sugiyamaella</taxon>
    </lineage>
</organism>
<dbReference type="Pfam" id="PF00732">
    <property type="entry name" value="GMC_oxred_N"/>
    <property type="match status" value="1"/>
</dbReference>
<evidence type="ECO:0000313" key="20">
    <source>
        <dbReference type="EMBL" id="ANB13266.1"/>
    </source>
</evidence>
<evidence type="ECO:0000256" key="16">
    <source>
        <dbReference type="PIRSR" id="PIRSR028937-1"/>
    </source>
</evidence>
<feature type="domain" description="FAD-dependent oxidoreductase 2 FAD-binding" evidence="18">
    <location>
        <begin position="233"/>
        <end position="265"/>
    </location>
</feature>
<proteinExistence type="inferred from homology"/>
<gene>
    <name evidence="20" type="ORF">AWJ20_1550</name>
</gene>
<dbReference type="GO" id="GO:0047639">
    <property type="term" value="F:alcohol oxidase activity"/>
    <property type="evidence" value="ECO:0007669"/>
    <property type="project" value="UniProtKB-EC"/>
</dbReference>
<dbReference type="OrthoDB" id="269227at2759"/>
<dbReference type="SUPFAM" id="SSF51905">
    <property type="entry name" value="FAD/NAD(P)-binding domain"/>
    <property type="match status" value="1"/>
</dbReference>
<keyword evidence="14" id="KW-0472">Membrane</keyword>
<evidence type="ECO:0000259" key="19">
    <source>
        <dbReference type="Pfam" id="PF05199"/>
    </source>
</evidence>
<keyword evidence="12 15" id="KW-0560">Oxidoreductase</keyword>
<dbReference type="EC" id="1.1.3.20" evidence="15"/>
<sequence length="741" mass="81272">MTGIKTLVFSSQSLDSRSIDKAMSDAQAIAMSLTAGTVTDNSDPLERFTEQDFKTLLAIADAFVPPVDPQALKPYVAKNAYAPTDSELEEFARLSPSGIREAFFNCIRKTLIKVPAENRRQLILVVKLLSHRSTALLLTKSSSLLSEMSLEDREQVLLSWSQSRLANIRKLHRSLFDMSTATFTRSTNLSYKAFGHPYTEPRLNDPDVSTKEIFKHSILDLGEYATSTEISVDVVIIGSGSGGGVAANRLAHQGYSVLVLEKGTYYHETEFNFNEDDGHANLYEQGGALITDDGSMLVLSGATLGGGSTVNWSASLRTADVVRKEWVEKGVEWYGTSVYDEAMDYVMEKMGCHTNNLEHSFSNQLILDGAAKLGYSAKEIDQNTGGAAHKCGFCSFGCRFGEKQGSVVCWLRDAAQHGNCKIIDKTDVIKIVHTGKKATGVEAVVHKHGRDISLFVKAKKVVVSGGSLQTPGVLLRSGFKNKTIGHGLKLHPVTVVFGDFPEVEQNPFEKPIMTAVCTEVDNLDGKGHGPKIESVLHQPLLEAHFLPWKSGKQYRQEQIRYNHTSALLVITRDKGSGRVYYTKDDPLRPRLDYLSDKYDSWALMQGVLASADLLYIQGAARILSPLPLFPIFVPSVEPESRNINDSDYQRWRSKLSKHSIEPVRVPMGSAHQMASCSLGGKPDSSVANPRGQLWECDNVYIADASALPTASGVNPMISTMATAHVVAGHIIQDLRSADSRL</sequence>
<dbReference type="InterPro" id="IPR007867">
    <property type="entry name" value="GMC_OxRtase_C"/>
</dbReference>
<evidence type="ECO:0000259" key="17">
    <source>
        <dbReference type="Pfam" id="PF00732"/>
    </source>
</evidence>
<dbReference type="PANTHER" id="PTHR46056">
    <property type="entry name" value="LONG-CHAIN-ALCOHOL OXIDASE"/>
    <property type="match status" value="1"/>
</dbReference>
<evidence type="ECO:0000256" key="15">
    <source>
        <dbReference type="PIRNR" id="PIRNR028937"/>
    </source>
</evidence>
<evidence type="ECO:0000256" key="7">
    <source>
        <dbReference type="ARBA" id="ARBA00010790"/>
    </source>
</evidence>
<dbReference type="EMBL" id="CP014501">
    <property type="protein sequence ID" value="ANB13266.1"/>
    <property type="molecule type" value="Genomic_DNA"/>
</dbReference>
<feature type="active site" description="Proton acceptor" evidence="16">
    <location>
        <position position="671"/>
    </location>
</feature>
<comment type="subcellular location">
    <subcellularLocation>
        <location evidence="5">Membrane</location>
    </subcellularLocation>
    <subcellularLocation>
        <location evidence="4">Peroxisome matrix</location>
    </subcellularLocation>
</comment>
<dbReference type="InterPro" id="IPR000172">
    <property type="entry name" value="GMC_OxRdtase_N"/>
</dbReference>
<keyword evidence="13" id="KW-0485">Methanol utilization</keyword>
<dbReference type="AlphaFoldDB" id="A0A167DT63"/>
<evidence type="ECO:0000256" key="12">
    <source>
        <dbReference type="ARBA" id="ARBA00023002"/>
    </source>
</evidence>
<protein>
    <recommendedName>
        <fullName evidence="15">Long-chain-alcohol oxidase</fullName>
        <ecNumber evidence="15">1.1.3.20</ecNumber>
    </recommendedName>
</protein>
<dbReference type="KEGG" id="slb:AWJ20_1550"/>
<dbReference type="PANTHER" id="PTHR46056:SF12">
    <property type="entry name" value="LONG-CHAIN-ALCOHOL OXIDASE"/>
    <property type="match status" value="1"/>
</dbReference>
<evidence type="ECO:0000256" key="1">
    <source>
        <dbReference type="ARBA" id="ARBA00000920"/>
    </source>
</evidence>
<keyword evidence="11" id="KW-1133">Transmembrane helix</keyword>
<keyword evidence="21" id="KW-1185">Reference proteome</keyword>
<dbReference type="GO" id="GO:0050660">
    <property type="term" value="F:flavin adenine dinucleotide binding"/>
    <property type="evidence" value="ECO:0007669"/>
    <property type="project" value="InterPro"/>
</dbReference>
<dbReference type="Proteomes" id="UP000189580">
    <property type="component" value="Chromosome a"/>
</dbReference>
<evidence type="ECO:0000256" key="3">
    <source>
        <dbReference type="ARBA" id="ARBA00003842"/>
    </source>
</evidence>
<accession>A0A167DT63</accession>
<dbReference type="UniPathway" id="UPA00147"/>
<dbReference type="Pfam" id="PF00890">
    <property type="entry name" value="FAD_binding_2"/>
    <property type="match status" value="1"/>
</dbReference>
<evidence type="ECO:0000256" key="10">
    <source>
        <dbReference type="ARBA" id="ARBA00022827"/>
    </source>
</evidence>
<dbReference type="GO" id="GO:0046188">
    <property type="term" value="P:methane catabolic process"/>
    <property type="evidence" value="ECO:0007669"/>
    <property type="project" value="UniProtKB-UniPathway"/>
</dbReference>